<dbReference type="PANTHER" id="PTHR19446">
    <property type="entry name" value="REVERSE TRANSCRIPTASES"/>
    <property type="match status" value="1"/>
</dbReference>
<keyword evidence="2" id="KW-0695">RNA-directed DNA polymerase</keyword>
<accession>A0A4Y2ICT9</accession>
<comment type="caution">
    <text evidence="2">The sequence shown here is derived from an EMBL/GenBank/DDBJ whole genome shotgun (WGS) entry which is preliminary data.</text>
</comment>
<dbReference type="SUPFAM" id="SSF56672">
    <property type="entry name" value="DNA/RNA polymerases"/>
    <property type="match status" value="1"/>
</dbReference>
<dbReference type="OrthoDB" id="415822at2759"/>
<proteinExistence type="predicted"/>
<dbReference type="Proteomes" id="UP000499080">
    <property type="component" value="Unassembled WGS sequence"/>
</dbReference>
<dbReference type="InterPro" id="IPR000477">
    <property type="entry name" value="RT_dom"/>
</dbReference>
<evidence type="ECO:0000313" key="2">
    <source>
        <dbReference type="EMBL" id="GBM75474.1"/>
    </source>
</evidence>
<sequence length="278" mass="31354">MFPNPLDYADLPAIRTNTLDDTPFTKEEIAIVIKNLHKGKALGPDGIGNIIIQQINKRFPILLMELLIKCLHLGTFPDPLKLGNIILFKKEGKPEDEASSYRPISLLPTIGKVLEKLLNQRSIYHLERLNKISDNQCGFREGRSTELAIHHLIQKISESKKKNPHVVVLSIDIKDASGNIQHSSIVNYLDNSHCPKNISTIFRNLLLNRKIILNSSELPAIRDQKMVWPQGSCSGPAHWNLVSNEILREIWPENTAIQAFADDFVIISHAPTKIKIGY</sequence>
<protein>
    <submittedName>
        <fullName evidence="2">Putative RNA-directed DNA polymerase from transposon X-element</fullName>
    </submittedName>
</protein>
<evidence type="ECO:0000259" key="1">
    <source>
        <dbReference type="PROSITE" id="PS50878"/>
    </source>
</evidence>
<organism evidence="2 3">
    <name type="scientific">Araneus ventricosus</name>
    <name type="common">Orbweaver spider</name>
    <name type="synonym">Epeira ventricosa</name>
    <dbReference type="NCBI Taxonomy" id="182803"/>
    <lineage>
        <taxon>Eukaryota</taxon>
        <taxon>Metazoa</taxon>
        <taxon>Ecdysozoa</taxon>
        <taxon>Arthropoda</taxon>
        <taxon>Chelicerata</taxon>
        <taxon>Arachnida</taxon>
        <taxon>Araneae</taxon>
        <taxon>Araneomorphae</taxon>
        <taxon>Entelegynae</taxon>
        <taxon>Araneoidea</taxon>
        <taxon>Araneidae</taxon>
        <taxon>Araneus</taxon>
    </lineage>
</organism>
<dbReference type="PROSITE" id="PS50878">
    <property type="entry name" value="RT_POL"/>
    <property type="match status" value="1"/>
</dbReference>
<reference evidence="2 3" key="1">
    <citation type="journal article" date="2019" name="Sci. Rep.">
        <title>Orb-weaving spider Araneus ventricosus genome elucidates the spidroin gene catalogue.</title>
        <authorList>
            <person name="Kono N."/>
            <person name="Nakamura H."/>
            <person name="Ohtoshi R."/>
            <person name="Moran D.A.P."/>
            <person name="Shinohara A."/>
            <person name="Yoshida Y."/>
            <person name="Fujiwara M."/>
            <person name="Mori M."/>
            <person name="Tomita M."/>
            <person name="Arakawa K."/>
        </authorList>
    </citation>
    <scope>NUCLEOTIDE SEQUENCE [LARGE SCALE GENOMIC DNA]</scope>
</reference>
<feature type="domain" description="Reverse transcriptase" evidence="1">
    <location>
        <begin position="69"/>
        <end position="278"/>
    </location>
</feature>
<dbReference type="AlphaFoldDB" id="A0A4Y2ICT9"/>
<dbReference type="Pfam" id="PF00078">
    <property type="entry name" value="RVT_1"/>
    <property type="match status" value="1"/>
</dbReference>
<dbReference type="GO" id="GO:0003964">
    <property type="term" value="F:RNA-directed DNA polymerase activity"/>
    <property type="evidence" value="ECO:0007669"/>
    <property type="project" value="UniProtKB-KW"/>
</dbReference>
<gene>
    <name evidence="2" type="primary">X-elementORF2_289</name>
    <name evidence="2" type="ORF">AVEN_54074_1</name>
</gene>
<name>A0A4Y2ICT9_ARAVE</name>
<keyword evidence="3" id="KW-1185">Reference proteome</keyword>
<dbReference type="EMBL" id="BGPR01002560">
    <property type="protein sequence ID" value="GBM75474.1"/>
    <property type="molecule type" value="Genomic_DNA"/>
</dbReference>
<dbReference type="InterPro" id="IPR043502">
    <property type="entry name" value="DNA/RNA_pol_sf"/>
</dbReference>
<keyword evidence="2" id="KW-0548">Nucleotidyltransferase</keyword>
<keyword evidence="2" id="KW-0808">Transferase</keyword>
<dbReference type="CDD" id="cd01650">
    <property type="entry name" value="RT_nLTR_like"/>
    <property type="match status" value="1"/>
</dbReference>
<evidence type="ECO:0000313" key="3">
    <source>
        <dbReference type="Proteomes" id="UP000499080"/>
    </source>
</evidence>